<evidence type="ECO:0000313" key="1">
    <source>
        <dbReference type="EMBL" id="CRH06368.1"/>
    </source>
</evidence>
<dbReference type="AlphaFoldDB" id="A0A1S7LIE0"/>
<dbReference type="EMBL" id="LO017727">
    <property type="protein sequence ID" value="CRH06368.1"/>
    <property type="molecule type" value="Genomic_DNA"/>
</dbReference>
<sequence>MVTRDTNIDQDESVASLKDALFPDPDHLEENELHATLLIVYTGSNYRFRKIFEDQYFLDALRRSSQDNLNLFLFHEVPNIPMIKPDSLNRPAFQMMTVLHADPSGSLKLANALGVDAPEKLPYMAIFIRDKENQLNFAIPLLNDEDEPTKKSILKLVNNISIDIANTRGDIETLNYNLTHYKNMGKFQLCANWLTTLIKEIKLYKI</sequence>
<proteinExistence type="predicted"/>
<organism evidence="1">
    <name type="scientific">Magnetococcus massalia (strain MO-1)</name>
    <dbReference type="NCBI Taxonomy" id="451514"/>
    <lineage>
        <taxon>Bacteria</taxon>
        <taxon>Pseudomonadati</taxon>
        <taxon>Pseudomonadota</taxon>
        <taxon>Magnetococcia</taxon>
        <taxon>Magnetococcales</taxon>
        <taxon>Magnetococcaceae</taxon>
        <taxon>Magnetococcus</taxon>
    </lineage>
</organism>
<reference evidence="1" key="1">
    <citation type="submission" date="2015-04" db="EMBL/GenBank/DDBJ databases">
        <authorList>
            <person name="Syromyatnikov M.Y."/>
            <person name="Popov V.N."/>
        </authorList>
    </citation>
    <scope>NUCLEOTIDE SEQUENCE</scope>
    <source>
        <strain evidence="1">MO-1</strain>
    </source>
</reference>
<protein>
    <submittedName>
        <fullName evidence="1">Uncharacterized protein</fullName>
    </submittedName>
</protein>
<name>A0A1S7LIE0_MAGMO</name>
<gene>
    <name evidence="1" type="ORF">MAGMO_2202</name>
</gene>
<accession>A0A1S7LIE0</accession>